<protein>
    <recommendedName>
        <fullName evidence="3">Acetyltransferase (GNAT) family protein</fullName>
    </recommendedName>
</protein>
<name>A0A1H4IAM6_TSUTY</name>
<proteinExistence type="predicted"/>
<accession>A0A1H4IAM6</accession>
<organism evidence="1 2">
    <name type="scientific">Tsukamurella tyrosinosolvens</name>
    <dbReference type="NCBI Taxonomy" id="57704"/>
    <lineage>
        <taxon>Bacteria</taxon>
        <taxon>Bacillati</taxon>
        <taxon>Actinomycetota</taxon>
        <taxon>Actinomycetes</taxon>
        <taxon>Mycobacteriales</taxon>
        <taxon>Tsukamurellaceae</taxon>
        <taxon>Tsukamurella</taxon>
    </lineage>
</organism>
<dbReference type="EMBL" id="FNSA01000001">
    <property type="protein sequence ID" value="SEB30312.1"/>
    <property type="molecule type" value="Genomic_DNA"/>
</dbReference>
<evidence type="ECO:0000313" key="2">
    <source>
        <dbReference type="Proteomes" id="UP000182241"/>
    </source>
</evidence>
<sequence>MEPVTRHRIEDVTPRTLWASFGVLARAFADDPVIRWVQPSPRLDRVTFAGIHVASHGAPGASHLLFDGAEPVAAASWDPPGHAPHPLRQVASLPLLAAGISTGFGRGAALVAALEDRRPTEPHWYLATIGSAVPGRGFGSALLRYGLERVTGTAYLESSNPRNVPLYQRFGFEPLAPIRLPRGPELIPMLRPAR</sequence>
<dbReference type="AlphaFoldDB" id="A0A1H4IAM6"/>
<reference evidence="2" key="1">
    <citation type="submission" date="2016-10" db="EMBL/GenBank/DDBJ databases">
        <authorList>
            <person name="Varghese N."/>
            <person name="Submissions S."/>
        </authorList>
    </citation>
    <scope>NUCLEOTIDE SEQUENCE [LARGE SCALE GENOMIC DNA]</scope>
    <source>
        <strain evidence="2">DSM 44234</strain>
    </source>
</reference>
<dbReference type="Proteomes" id="UP000182241">
    <property type="component" value="Unassembled WGS sequence"/>
</dbReference>
<dbReference type="RefSeq" id="WP_068740103.1">
    <property type="nucleotide sequence ID" value="NZ_CBDRGN010000002.1"/>
</dbReference>
<dbReference type="PANTHER" id="PTHR42791:SF1">
    <property type="entry name" value="N-ACETYLTRANSFERASE DOMAIN-CONTAINING PROTEIN"/>
    <property type="match status" value="1"/>
</dbReference>
<keyword evidence="2" id="KW-1185">Reference proteome</keyword>
<dbReference type="InterPro" id="IPR052523">
    <property type="entry name" value="Trichothecene_AcTrans"/>
</dbReference>
<dbReference type="PANTHER" id="PTHR42791">
    <property type="entry name" value="GNAT FAMILY ACETYLTRANSFERASE"/>
    <property type="match status" value="1"/>
</dbReference>
<dbReference type="STRING" id="57704.SAMN04489793_0102"/>
<evidence type="ECO:0000313" key="1">
    <source>
        <dbReference type="EMBL" id="SEB30312.1"/>
    </source>
</evidence>
<dbReference type="InterPro" id="IPR016181">
    <property type="entry name" value="Acyl_CoA_acyltransferase"/>
</dbReference>
<gene>
    <name evidence="1" type="ORF">SAMN04489793_0102</name>
</gene>
<dbReference type="SUPFAM" id="SSF55729">
    <property type="entry name" value="Acyl-CoA N-acyltransferases (Nat)"/>
    <property type="match status" value="1"/>
</dbReference>
<evidence type="ECO:0008006" key="3">
    <source>
        <dbReference type="Google" id="ProtNLM"/>
    </source>
</evidence>
<dbReference type="Gene3D" id="3.40.630.30">
    <property type="match status" value="1"/>
</dbReference>